<dbReference type="GO" id="GO:0004131">
    <property type="term" value="F:cytosine deaminase activity"/>
    <property type="evidence" value="ECO:0007669"/>
    <property type="project" value="UniProtKB-EC"/>
</dbReference>
<dbReference type="AlphaFoldDB" id="A0A3N2R7N3"/>
<evidence type="ECO:0000256" key="2">
    <source>
        <dbReference type="ARBA" id="ARBA00022801"/>
    </source>
</evidence>
<sequence>MPLPKIPDGPVRLENLTVPGCLMGLADKMTTIDLTLSGETIGAGAADTVLDMKGAMVLPALVDMHTHLDKSHIWPRTPNPDGTFDGAIEAVRGDTAARWAAEDVRTRMDFSLRCAWANGTRAIRTHLDSHPPQDAISWPVFAEVRDEWAGRIDLQAACLVSCDHATTPEFLRTADIVASLRGVLGMVTYPNDELPMQLQAFFTAAEARGLDVDFHVDETLDPASNTLRSIAQTVIDRGFERPVTVGHLCSLSTMPEDEALATLDLVARAGLNVVSLPMCNLYLQDRHAARTPRNRGITLVHEMAARGISISFASDNNRDPFYAYGDMDMIEVWREATRIGHLDHSDIDWPLSFVTNPAVACGFAPPSLDPGAPADLVICNARSWSEFLSRPQADRIVIRKGRAINRTLPDYSELDPLMRTA</sequence>
<dbReference type="Proteomes" id="UP000268016">
    <property type="component" value="Unassembled WGS sequence"/>
</dbReference>
<organism evidence="4 5">
    <name type="scientific">Histidinibacterium lentulum</name>
    <dbReference type="NCBI Taxonomy" id="2480588"/>
    <lineage>
        <taxon>Bacteria</taxon>
        <taxon>Pseudomonadati</taxon>
        <taxon>Pseudomonadota</taxon>
        <taxon>Alphaproteobacteria</taxon>
        <taxon>Rhodobacterales</taxon>
        <taxon>Paracoccaceae</taxon>
        <taxon>Histidinibacterium</taxon>
    </lineage>
</organism>
<dbReference type="SUPFAM" id="SSF51556">
    <property type="entry name" value="Metallo-dependent hydrolases"/>
    <property type="match status" value="1"/>
</dbReference>
<dbReference type="EMBL" id="RDRB01000002">
    <property type="protein sequence ID" value="ROU03391.1"/>
    <property type="molecule type" value="Genomic_DNA"/>
</dbReference>
<name>A0A3N2R7N3_9RHOB</name>
<proteinExistence type="predicted"/>
<dbReference type="InterPro" id="IPR032466">
    <property type="entry name" value="Metal_Hydrolase"/>
</dbReference>
<dbReference type="InterPro" id="IPR013108">
    <property type="entry name" value="Amidohydro_3"/>
</dbReference>
<dbReference type="NCBIfam" id="NF005759">
    <property type="entry name" value="PRK07583.1"/>
    <property type="match status" value="1"/>
</dbReference>
<dbReference type="RefSeq" id="WP_123640925.1">
    <property type="nucleotide sequence ID" value="NZ_ML119082.1"/>
</dbReference>
<dbReference type="InterPro" id="IPR052349">
    <property type="entry name" value="Metallo-hydrolase_Enzymes"/>
</dbReference>
<dbReference type="SUPFAM" id="SSF51338">
    <property type="entry name" value="Composite domain of metallo-dependent hydrolases"/>
    <property type="match status" value="1"/>
</dbReference>
<accession>A0A3N2R7N3</accession>
<dbReference type="OrthoDB" id="9815027at2"/>
<dbReference type="FunFam" id="3.20.20.140:FF:000019">
    <property type="entry name" value="Cytosine deaminase"/>
    <property type="match status" value="1"/>
</dbReference>
<dbReference type="Gene3D" id="3.20.20.140">
    <property type="entry name" value="Metal-dependent hydrolases"/>
    <property type="match status" value="1"/>
</dbReference>
<evidence type="ECO:0000313" key="5">
    <source>
        <dbReference type="Proteomes" id="UP000268016"/>
    </source>
</evidence>
<protein>
    <submittedName>
        <fullName evidence="4">Cytosine deaminase</fullName>
        <ecNumber evidence="4">3.5.4.1</ecNumber>
    </submittedName>
</protein>
<keyword evidence="5" id="KW-1185">Reference proteome</keyword>
<dbReference type="EC" id="3.5.4.1" evidence="4"/>
<reference evidence="4 5" key="1">
    <citation type="submission" date="2018-10" db="EMBL/GenBank/DDBJ databases">
        <title>Histidinibacterium lentulum gen. nov., sp. nov., a marine bacterium from the culture broth of Picochlorum sp. 122.</title>
        <authorList>
            <person name="Wang G."/>
        </authorList>
    </citation>
    <scope>NUCLEOTIDE SEQUENCE [LARGE SCALE GENOMIC DNA]</scope>
    <source>
        <strain evidence="4 5">B17</strain>
    </source>
</reference>
<feature type="domain" description="Amidohydrolase 3" evidence="3">
    <location>
        <begin position="195"/>
        <end position="396"/>
    </location>
</feature>
<keyword evidence="1" id="KW-0479">Metal-binding</keyword>
<dbReference type="Pfam" id="PF07969">
    <property type="entry name" value="Amidohydro_3"/>
    <property type="match status" value="1"/>
</dbReference>
<gene>
    <name evidence="4" type="ORF">EAT49_03535</name>
</gene>
<dbReference type="GO" id="GO:0046872">
    <property type="term" value="F:metal ion binding"/>
    <property type="evidence" value="ECO:0007669"/>
    <property type="project" value="UniProtKB-KW"/>
</dbReference>
<dbReference type="GO" id="GO:0035888">
    <property type="term" value="F:isoguanine deaminase activity"/>
    <property type="evidence" value="ECO:0007669"/>
    <property type="project" value="TreeGrafter"/>
</dbReference>
<comment type="caution">
    <text evidence="4">The sequence shown here is derived from an EMBL/GenBank/DDBJ whole genome shotgun (WGS) entry which is preliminary data.</text>
</comment>
<keyword evidence="2 4" id="KW-0378">Hydrolase</keyword>
<evidence type="ECO:0000256" key="1">
    <source>
        <dbReference type="ARBA" id="ARBA00022723"/>
    </source>
</evidence>
<dbReference type="Gene3D" id="2.30.40.10">
    <property type="entry name" value="Urease, subunit C, domain 1"/>
    <property type="match status" value="1"/>
</dbReference>
<dbReference type="InterPro" id="IPR011059">
    <property type="entry name" value="Metal-dep_hydrolase_composite"/>
</dbReference>
<dbReference type="PANTHER" id="PTHR32027">
    <property type="entry name" value="CYTOSINE DEAMINASE"/>
    <property type="match status" value="1"/>
</dbReference>
<evidence type="ECO:0000259" key="3">
    <source>
        <dbReference type="Pfam" id="PF07969"/>
    </source>
</evidence>
<dbReference type="GO" id="GO:0006209">
    <property type="term" value="P:cytosine catabolic process"/>
    <property type="evidence" value="ECO:0007669"/>
    <property type="project" value="TreeGrafter"/>
</dbReference>
<evidence type="ECO:0000313" key="4">
    <source>
        <dbReference type="EMBL" id="ROU03391.1"/>
    </source>
</evidence>
<dbReference type="CDD" id="cd01293">
    <property type="entry name" value="Bact_CD"/>
    <property type="match status" value="1"/>
</dbReference>
<dbReference type="PANTHER" id="PTHR32027:SF0">
    <property type="entry name" value="CYTOSINE DEAMINASE"/>
    <property type="match status" value="1"/>
</dbReference>